<gene>
    <name evidence="2" type="ORF">RI138_12245</name>
</gene>
<evidence type="ECO:0000313" key="2">
    <source>
        <dbReference type="EMBL" id="WNF27546.1"/>
    </source>
</evidence>
<keyword evidence="1" id="KW-1133">Transmembrane helix</keyword>
<sequence length="129" mass="14086">METDPGRQAVAAAHLGHDTRVSFVTADADAWLDGYTETSGFADSEGRLEVNPLEWRAWEGLGTQVLRCLNAAVIELVVVVAAAGLTAWLFRRRVKQRAGSAAQGNVIKIPCLLRHPSLEGRWPRGRLLV</sequence>
<evidence type="ECO:0000313" key="3">
    <source>
        <dbReference type="Proteomes" id="UP001303236"/>
    </source>
</evidence>
<keyword evidence="3" id="KW-1185">Reference proteome</keyword>
<keyword evidence="1" id="KW-0812">Transmembrane</keyword>
<keyword evidence="1" id="KW-0472">Membrane</keyword>
<feature type="transmembrane region" description="Helical" evidence="1">
    <location>
        <begin position="69"/>
        <end position="90"/>
    </location>
</feature>
<accession>A0ABY9VXL6</accession>
<reference evidence="2 3" key="1">
    <citation type="submission" date="2023-09" db="EMBL/GenBank/DDBJ databases">
        <title>Genome completion map analysis of the actinomycetes C11-1.</title>
        <authorList>
            <person name="Qin P."/>
            <person name="Guan P."/>
        </authorList>
    </citation>
    <scope>NUCLEOTIDE SEQUENCE [LARGE SCALE GENOMIC DNA]</scope>
    <source>
        <strain evidence="2 3">C11-1</strain>
    </source>
</reference>
<dbReference type="EMBL" id="CP134500">
    <property type="protein sequence ID" value="WNF27546.1"/>
    <property type="molecule type" value="Genomic_DNA"/>
</dbReference>
<evidence type="ECO:0000256" key="1">
    <source>
        <dbReference type="SAM" id="Phobius"/>
    </source>
</evidence>
<dbReference type="Proteomes" id="UP001303236">
    <property type="component" value="Chromosome"/>
</dbReference>
<proteinExistence type="predicted"/>
<protein>
    <submittedName>
        <fullName evidence="2">Uncharacterized protein</fullName>
    </submittedName>
</protein>
<organism evidence="2 3">
    <name type="scientific">Streptomyces durocortorensis</name>
    <dbReference type="NCBI Taxonomy" id="2811104"/>
    <lineage>
        <taxon>Bacteria</taxon>
        <taxon>Bacillati</taxon>
        <taxon>Actinomycetota</taxon>
        <taxon>Actinomycetes</taxon>
        <taxon>Kitasatosporales</taxon>
        <taxon>Streptomycetaceae</taxon>
        <taxon>Streptomyces</taxon>
    </lineage>
</organism>
<name>A0ABY9VXL6_9ACTN</name>